<organism evidence="5">
    <name type="scientific">Ixodes ricinus</name>
    <name type="common">Common tick</name>
    <name type="synonym">Acarus ricinus</name>
    <dbReference type="NCBI Taxonomy" id="34613"/>
    <lineage>
        <taxon>Eukaryota</taxon>
        <taxon>Metazoa</taxon>
        <taxon>Ecdysozoa</taxon>
        <taxon>Arthropoda</taxon>
        <taxon>Chelicerata</taxon>
        <taxon>Arachnida</taxon>
        <taxon>Acari</taxon>
        <taxon>Parasitiformes</taxon>
        <taxon>Ixodida</taxon>
        <taxon>Ixodoidea</taxon>
        <taxon>Ixodidae</taxon>
        <taxon>Ixodinae</taxon>
        <taxon>Ixodes</taxon>
    </lineage>
</organism>
<reference evidence="5" key="1">
    <citation type="submission" date="2016-02" db="EMBL/GenBank/DDBJ databases">
        <title>RNAseq analyses of the midgut from blood- or serum-fed Ixodes ricinus ticks.</title>
        <authorList>
            <person name="Perner J."/>
            <person name="Provaznik J."/>
            <person name="Schrenkova J."/>
            <person name="Urbanova V."/>
            <person name="Ribeiro J.M."/>
            <person name="Kopacek P."/>
        </authorList>
    </citation>
    <scope>NUCLEOTIDE SEQUENCE</scope>
    <source>
        <tissue evidence="5">Gut</tissue>
    </source>
</reference>
<feature type="compositionally biased region" description="Low complexity" evidence="2">
    <location>
        <begin position="203"/>
        <end position="216"/>
    </location>
</feature>
<keyword evidence="3" id="KW-0732">Signal</keyword>
<evidence type="ECO:0000313" key="5">
    <source>
        <dbReference type="EMBL" id="JAP75724.1"/>
    </source>
</evidence>
<feature type="region of interest" description="Disordered" evidence="2">
    <location>
        <begin position="142"/>
        <end position="177"/>
    </location>
</feature>
<dbReference type="InterPro" id="IPR025715">
    <property type="entry name" value="FoP_C"/>
</dbReference>
<protein>
    <submittedName>
        <fullName evidence="5">Putative chromatin target of prmt1 protein</fullName>
    </submittedName>
</protein>
<accession>A0A131Y8D3</accession>
<dbReference type="PANTHER" id="PTHR48426:SF1">
    <property type="entry name" value="CHROMATIN TARGET OF PRMT1 PROTEIN"/>
    <property type="match status" value="1"/>
</dbReference>
<dbReference type="Pfam" id="PF13865">
    <property type="entry name" value="FoP_duplication"/>
    <property type="match status" value="1"/>
</dbReference>
<dbReference type="PANTHER" id="PTHR48426">
    <property type="entry name" value="CHROMATIN TARGET OF PRMT1 PROTEIN"/>
    <property type="match status" value="1"/>
</dbReference>
<feature type="signal peptide" evidence="3">
    <location>
        <begin position="1"/>
        <end position="20"/>
    </location>
</feature>
<reference evidence="6" key="2">
    <citation type="journal article" date="2018" name="PLoS Negl. Trop. Dis.">
        <title>Sialome diversity of ticks revealed by RNAseq of single tick salivary glands.</title>
        <authorList>
            <person name="Perner J."/>
            <person name="Kropackova S."/>
            <person name="Kopacek P."/>
            <person name="Ribeiro J.M."/>
        </authorList>
    </citation>
    <scope>NUCLEOTIDE SEQUENCE</scope>
    <source>
        <strain evidence="6">Siblings of single egg batch collected in Ceske Budejovice</strain>
        <tissue evidence="6">Salivary glands</tissue>
    </source>
</reference>
<keyword evidence="1" id="KW-0694">RNA-binding</keyword>
<feature type="chain" id="PRO_5010928688" evidence="3">
    <location>
        <begin position="21"/>
        <end position="280"/>
    </location>
</feature>
<name>A0A131Y8D3_IXORI</name>
<sequence length="280" mass="30842">NHPTSLVDLLLLSCVAPLCCERLWFCDESETPALISRHRSAQPLGVPSQAMAGPSRVLLKNTTKLSLNERFTAYRQQAEALGGLGALGAISAIGPLGPMGRLAALGALEQQQQQHQQRQQAASLRNLRLAQQMATRPSVLAALRLKKSSPPVTAQKRRSLKQRLGPTGSIKSRLGLRLGPGPTGWPLVRARLGIRPMGRLPNRGRGMQRGYQRQPRSNGNFMGQFRREGEGRRQRRRGGGRRGGAQPDRQQLDWQLEAYMARTRGHLDAELEAYMAQAEA</sequence>
<dbReference type="GO" id="GO:0003723">
    <property type="term" value="F:RNA binding"/>
    <property type="evidence" value="ECO:0007669"/>
    <property type="project" value="UniProtKB-KW"/>
</dbReference>
<evidence type="ECO:0000313" key="6">
    <source>
        <dbReference type="EMBL" id="JAR90205.1"/>
    </source>
</evidence>
<dbReference type="EMBL" id="GEFM01000072">
    <property type="protein sequence ID" value="JAP75724.1"/>
    <property type="molecule type" value="mRNA"/>
</dbReference>
<feature type="domain" description="Chromatin target of PRMT1 protein C-terminal" evidence="4">
    <location>
        <begin position="203"/>
        <end position="280"/>
    </location>
</feature>
<dbReference type="InterPro" id="IPR052656">
    <property type="entry name" value="CTOP_PRMT1"/>
</dbReference>
<feature type="region of interest" description="Disordered" evidence="2">
    <location>
        <begin position="197"/>
        <end position="251"/>
    </location>
</feature>
<evidence type="ECO:0000256" key="2">
    <source>
        <dbReference type="SAM" id="MobiDB-lite"/>
    </source>
</evidence>
<dbReference type="AlphaFoldDB" id="A0A131Y8D3"/>
<dbReference type="SMART" id="SM01218">
    <property type="entry name" value="FoP_duplication"/>
    <property type="match status" value="1"/>
</dbReference>
<dbReference type="EMBL" id="GEGO01005199">
    <property type="protein sequence ID" value="JAR90205.1"/>
    <property type="molecule type" value="Transcribed_RNA"/>
</dbReference>
<evidence type="ECO:0000256" key="3">
    <source>
        <dbReference type="SAM" id="SignalP"/>
    </source>
</evidence>
<feature type="non-terminal residue" evidence="5">
    <location>
        <position position="1"/>
    </location>
</feature>
<evidence type="ECO:0000259" key="4">
    <source>
        <dbReference type="SMART" id="SM01218"/>
    </source>
</evidence>
<proteinExistence type="evidence at transcript level"/>
<evidence type="ECO:0000256" key="1">
    <source>
        <dbReference type="ARBA" id="ARBA00022884"/>
    </source>
</evidence>